<dbReference type="PANTHER" id="PTHR33653:SF1">
    <property type="entry name" value="RIBONUCLEASE VAPC2"/>
    <property type="match status" value="1"/>
</dbReference>
<keyword evidence="4" id="KW-0479">Metal-binding</keyword>
<evidence type="ECO:0000256" key="6">
    <source>
        <dbReference type="ARBA" id="ARBA00022842"/>
    </source>
</evidence>
<dbReference type="PANTHER" id="PTHR33653">
    <property type="entry name" value="RIBONUCLEASE VAPC2"/>
    <property type="match status" value="1"/>
</dbReference>
<evidence type="ECO:0000256" key="1">
    <source>
        <dbReference type="ARBA" id="ARBA00001946"/>
    </source>
</evidence>
<dbReference type="AlphaFoldDB" id="A0AAE3Z9U3"/>
<dbReference type="Pfam" id="PF01850">
    <property type="entry name" value="PIN"/>
    <property type="match status" value="1"/>
</dbReference>
<evidence type="ECO:0000256" key="5">
    <source>
        <dbReference type="ARBA" id="ARBA00022801"/>
    </source>
</evidence>
<evidence type="ECO:0000256" key="2">
    <source>
        <dbReference type="ARBA" id="ARBA00022649"/>
    </source>
</evidence>
<reference evidence="9" key="1">
    <citation type="submission" date="2023-07" db="EMBL/GenBank/DDBJ databases">
        <title>Sequencing the genomes of 1000 actinobacteria strains.</title>
        <authorList>
            <person name="Klenk H.-P."/>
        </authorList>
    </citation>
    <scope>NUCLEOTIDE SEQUENCE</scope>
    <source>
        <strain evidence="9">DSM 45977</strain>
    </source>
</reference>
<evidence type="ECO:0000256" key="4">
    <source>
        <dbReference type="ARBA" id="ARBA00022723"/>
    </source>
</evidence>
<dbReference type="GO" id="GO:0016787">
    <property type="term" value="F:hydrolase activity"/>
    <property type="evidence" value="ECO:0007669"/>
    <property type="project" value="UniProtKB-KW"/>
</dbReference>
<dbReference type="InterPro" id="IPR050556">
    <property type="entry name" value="Type_II_TA_system_RNase"/>
</dbReference>
<evidence type="ECO:0000313" key="10">
    <source>
        <dbReference type="Proteomes" id="UP001180845"/>
    </source>
</evidence>
<evidence type="ECO:0000256" key="3">
    <source>
        <dbReference type="ARBA" id="ARBA00022722"/>
    </source>
</evidence>
<dbReference type="InterPro" id="IPR029060">
    <property type="entry name" value="PIN-like_dom_sf"/>
</dbReference>
<comment type="caution">
    <text evidence="9">The sequence shown here is derived from an EMBL/GenBank/DDBJ whole genome shotgun (WGS) entry which is preliminary data.</text>
</comment>
<dbReference type="GO" id="GO:0004518">
    <property type="term" value="F:nuclease activity"/>
    <property type="evidence" value="ECO:0007669"/>
    <property type="project" value="UniProtKB-KW"/>
</dbReference>
<protein>
    <submittedName>
        <fullName evidence="9">Nucleic acid-binding protein</fullName>
    </submittedName>
</protein>
<keyword evidence="10" id="KW-1185">Reference proteome</keyword>
<gene>
    <name evidence="9" type="ORF">JOF55_001159</name>
</gene>
<keyword evidence="6" id="KW-0460">Magnesium</keyword>
<keyword evidence="5" id="KW-0378">Hydrolase</keyword>
<keyword evidence="2" id="KW-1277">Toxin-antitoxin system</keyword>
<dbReference type="GO" id="GO:0046872">
    <property type="term" value="F:metal ion binding"/>
    <property type="evidence" value="ECO:0007669"/>
    <property type="project" value="UniProtKB-KW"/>
</dbReference>
<evidence type="ECO:0000256" key="7">
    <source>
        <dbReference type="ARBA" id="ARBA00038093"/>
    </source>
</evidence>
<sequence length="137" mass="15552">MTLVDSNVFLDLITQDEQWEPWSKRMLTDVAELGPVLINPVVYAEISVGFAEMGSLDRVVPEELYVRVPLPWSAAFLAGKCFQDYRKRGGTKHAPLPDFFIGAHAAVSKLRLLTRDARRYRTYFPTVELIAPENPEN</sequence>
<feature type="domain" description="PIN" evidence="8">
    <location>
        <begin position="3"/>
        <end position="124"/>
    </location>
</feature>
<evidence type="ECO:0000313" key="9">
    <source>
        <dbReference type="EMBL" id="MDR7300978.1"/>
    </source>
</evidence>
<dbReference type="Proteomes" id="UP001180845">
    <property type="component" value="Unassembled WGS sequence"/>
</dbReference>
<accession>A0AAE3Z9U3</accession>
<name>A0AAE3Z9U3_9ACTN</name>
<dbReference type="SUPFAM" id="SSF88723">
    <property type="entry name" value="PIN domain-like"/>
    <property type="match status" value="1"/>
</dbReference>
<organism evidence="9 10">
    <name type="scientific">Haloactinomyces albus</name>
    <dbReference type="NCBI Taxonomy" id="1352928"/>
    <lineage>
        <taxon>Bacteria</taxon>
        <taxon>Bacillati</taxon>
        <taxon>Actinomycetota</taxon>
        <taxon>Actinomycetes</taxon>
        <taxon>Actinopolysporales</taxon>
        <taxon>Actinopolysporaceae</taxon>
        <taxon>Haloactinomyces</taxon>
    </lineage>
</organism>
<keyword evidence="3" id="KW-0540">Nuclease</keyword>
<comment type="cofactor">
    <cofactor evidence="1">
        <name>Mg(2+)</name>
        <dbReference type="ChEBI" id="CHEBI:18420"/>
    </cofactor>
</comment>
<dbReference type="RefSeq" id="WP_310270633.1">
    <property type="nucleotide sequence ID" value="NZ_JAVDXW010000001.1"/>
</dbReference>
<evidence type="ECO:0000259" key="8">
    <source>
        <dbReference type="Pfam" id="PF01850"/>
    </source>
</evidence>
<comment type="similarity">
    <text evidence="7">Belongs to the PINc/VapC protein family.</text>
</comment>
<proteinExistence type="inferred from homology"/>
<dbReference type="InterPro" id="IPR002716">
    <property type="entry name" value="PIN_dom"/>
</dbReference>
<dbReference type="Gene3D" id="3.40.50.1010">
    <property type="entry name" value="5'-nuclease"/>
    <property type="match status" value="1"/>
</dbReference>
<dbReference type="EMBL" id="JAVDXW010000001">
    <property type="protein sequence ID" value="MDR7300978.1"/>
    <property type="molecule type" value="Genomic_DNA"/>
</dbReference>